<evidence type="ECO:0000259" key="7">
    <source>
        <dbReference type="Pfam" id="PF13462"/>
    </source>
</evidence>
<sequence>MSSSRTIPIAIVIGGIIVALAVYGSLRKQPSTSSGNGNPALVRPVDTNDHIFGNPAAPIMIVEYSDFDCGYCKAFEATMHQVISDAGVNGRVAWVFRQFPLTEIHPNALKHAEAAECVAKTGGNDAFWAFADSLYENQPADPSQYGALAARAGAPSAAFASCYSNAAAEVDARIKADRQNALDTGARGTPYSLIVMPGKAPIVLDGAYTADAIQLILDQATAQ</sequence>
<keyword evidence="6" id="KW-0472">Membrane</keyword>
<dbReference type="EMBL" id="PFBL01000011">
    <property type="protein sequence ID" value="PIR83223.1"/>
    <property type="molecule type" value="Genomic_DNA"/>
</dbReference>
<evidence type="ECO:0000256" key="5">
    <source>
        <dbReference type="ARBA" id="ARBA00023284"/>
    </source>
</evidence>
<feature type="transmembrane region" description="Helical" evidence="6">
    <location>
        <begin position="6"/>
        <end position="26"/>
    </location>
</feature>
<evidence type="ECO:0000313" key="9">
    <source>
        <dbReference type="Proteomes" id="UP000230179"/>
    </source>
</evidence>
<keyword evidence="6" id="KW-1133">Transmembrane helix</keyword>
<comment type="similarity">
    <text evidence="1">Belongs to the thioredoxin family. DsbA subfamily.</text>
</comment>
<evidence type="ECO:0000256" key="3">
    <source>
        <dbReference type="ARBA" id="ARBA00023002"/>
    </source>
</evidence>
<keyword evidence="5" id="KW-0676">Redox-active center</keyword>
<evidence type="ECO:0000256" key="2">
    <source>
        <dbReference type="ARBA" id="ARBA00022729"/>
    </source>
</evidence>
<accession>A0A2H0U9X7</accession>
<protein>
    <recommendedName>
        <fullName evidence="7">Thioredoxin-like fold domain-containing protein</fullName>
    </recommendedName>
</protein>
<dbReference type="Gene3D" id="3.40.30.10">
    <property type="entry name" value="Glutaredoxin"/>
    <property type="match status" value="1"/>
</dbReference>
<proteinExistence type="inferred from homology"/>
<keyword evidence="6" id="KW-0812">Transmembrane</keyword>
<evidence type="ECO:0000256" key="6">
    <source>
        <dbReference type="SAM" id="Phobius"/>
    </source>
</evidence>
<keyword evidence="2" id="KW-0732">Signal</keyword>
<dbReference type="GO" id="GO:0016491">
    <property type="term" value="F:oxidoreductase activity"/>
    <property type="evidence" value="ECO:0007669"/>
    <property type="project" value="UniProtKB-KW"/>
</dbReference>
<feature type="domain" description="Thioredoxin-like fold" evidence="7">
    <location>
        <begin position="48"/>
        <end position="190"/>
    </location>
</feature>
<organism evidence="8 9">
    <name type="scientific">Candidatus Kaiserbacteria bacterium CG10_big_fil_rev_8_21_14_0_10_56_12</name>
    <dbReference type="NCBI Taxonomy" id="1974611"/>
    <lineage>
        <taxon>Bacteria</taxon>
        <taxon>Candidatus Kaiseribacteriota</taxon>
    </lineage>
</organism>
<keyword evidence="3" id="KW-0560">Oxidoreductase</keyword>
<comment type="caution">
    <text evidence="8">The sequence shown here is derived from an EMBL/GenBank/DDBJ whole genome shotgun (WGS) entry which is preliminary data.</text>
</comment>
<dbReference type="SUPFAM" id="SSF52833">
    <property type="entry name" value="Thioredoxin-like"/>
    <property type="match status" value="1"/>
</dbReference>
<gene>
    <name evidence="8" type="ORF">COU19_01370</name>
</gene>
<keyword evidence="4" id="KW-1015">Disulfide bond</keyword>
<dbReference type="AlphaFoldDB" id="A0A2H0U9X7"/>
<dbReference type="InterPro" id="IPR012336">
    <property type="entry name" value="Thioredoxin-like_fold"/>
</dbReference>
<evidence type="ECO:0000256" key="1">
    <source>
        <dbReference type="ARBA" id="ARBA00005791"/>
    </source>
</evidence>
<evidence type="ECO:0000313" key="8">
    <source>
        <dbReference type="EMBL" id="PIR83223.1"/>
    </source>
</evidence>
<reference evidence="9" key="1">
    <citation type="submission" date="2017-09" db="EMBL/GenBank/DDBJ databases">
        <title>Depth-based differentiation of microbial function through sediment-hosted aquifers and enrichment of novel symbionts in the deep terrestrial subsurface.</title>
        <authorList>
            <person name="Probst A.J."/>
            <person name="Ladd B."/>
            <person name="Jarett J.K."/>
            <person name="Geller-Mcgrath D.E."/>
            <person name="Sieber C.M.K."/>
            <person name="Emerson J.B."/>
            <person name="Anantharaman K."/>
            <person name="Thomas B.C."/>
            <person name="Malmstrom R."/>
            <person name="Stieglmeier M."/>
            <person name="Klingl A."/>
            <person name="Woyke T."/>
            <person name="Ryan C.M."/>
            <person name="Banfield J.F."/>
        </authorList>
    </citation>
    <scope>NUCLEOTIDE SEQUENCE [LARGE SCALE GENOMIC DNA]</scope>
</reference>
<dbReference type="PANTHER" id="PTHR13887">
    <property type="entry name" value="GLUTATHIONE S-TRANSFERASE KAPPA"/>
    <property type="match status" value="1"/>
</dbReference>
<name>A0A2H0U9X7_9BACT</name>
<evidence type="ECO:0000256" key="4">
    <source>
        <dbReference type="ARBA" id="ARBA00023157"/>
    </source>
</evidence>
<dbReference type="PANTHER" id="PTHR13887:SF14">
    <property type="entry name" value="DISULFIDE BOND FORMATION PROTEIN D"/>
    <property type="match status" value="1"/>
</dbReference>
<dbReference type="Proteomes" id="UP000230179">
    <property type="component" value="Unassembled WGS sequence"/>
</dbReference>
<dbReference type="Pfam" id="PF13462">
    <property type="entry name" value="Thioredoxin_4"/>
    <property type="match status" value="1"/>
</dbReference>
<dbReference type="InterPro" id="IPR036249">
    <property type="entry name" value="Thioredoxin-like_sf"/>
</dbReference>